<reference evidence="3" key="1">
    <citation type="submission" date="2016-11" db="UniProtKB">
        <authorList>
            <consortium name="WormBaseParasite"/>
        </authorList>
    </citation>
    <scope>IDENTIFICATION</scope>
</reference>
<dbReference type="PANTHER" id="PTHR24260:SF136">
    <property type="entry name" value="GH08193P-RELATED"/>
    <property type="match status" value="1"/>
</dbReference>
<proteinExistence type="predicted"/>
<dbReference type="InterPro" id="IPR001254">
    <property type="entry name" value="Trypsin_dom"/>
</dbReference>
<evidence type="ECO:0000313" key="2">
    <source>
        <dbReference type="Proteomes" id="UP000095287"/>
    </source>
</evidence>
<dbReference type="PANTHER" id="PTHR24260">
    <property type="match status" value="1"/>
</dbReference>
<keyword evidence="2" id="KW-1185">Reference proteome</keyword>
<feature type="domain" description="Peptidase S1" evidence="1">
    <location>
        <begin position="56"/>
        <end position="306"/>
    </location>
</feature>
<organism evidence="2 3">
    <name type="scientific">Steinernema glaseri</name>
    <dbReference type="NCBI Taxonomy" id="37863"/>
    <lineage>
        <taxon>Eukaryota</taxon>
        <taxon>Metazoa</taxon>
        <taxon>Ecdysozoa</taxon>
        <taxon>Nematoda</taxon>
        <taxon>Chromadorea</taxon>
        <taxon>Rhabditida</taxon>
        <taxon>Tylenchina</taxon>
        <taxon>Panagrolaimomorpha</taxon>
        <taxon>Strongyloidoidea</taxon>
        <taxon>Steinernematidae</taxon>
        <taxon>Steinernema</taxon>
    </lineage>
</organism>
<dbReference type="InterPro" id="IPR009003">
    <property type="entry name" value="Peptidase_S1_PA"/>
</dbReference>
<dbReference type="SMART" id="SM00020">
    <property type="entry name" value="Tryp_SPc"/>
    <property type="match status" value="1"/>
</dbReference>
<accession>A0A1I7ZY44</accession>
<dbReference type="AlphaFoldDB" id="A0A1I7ZY44"/>
<evidence type="ECO:0000259" key="1">
    <source>
        <dbReference type="SMART" id="SM00020"/>
    </source>
</evidence>
<dbReference type="Proteomes" id="UP000095287">
    <property type="component" value="Unplaced"/>
</dbReference>
<name>A0A1I7ZY44_9BILA</name>
<protein>
    <submittedName>
        <fullName evidence="3">Peptidase S1 domain-containing protein</fullName>
    </submittedName>
</protein>
<dbReference type="GO" id="GO:0004252">
    <property type="term" value="F:serine-type endopeptidase activity"/>
    <property type="evidence" value="ECO:0007669"/>
    <property type="project" value="InterPro"/>
</dbReference>
<dbReference type="InterPro" id="IPR051333">
    <property type="entry name" value="CLIP_Serine_Protease"/>
</dbReference>
<dbReference type="InterPro" id="IPR043504">
    <property type="entry name" value="Peptidase_S1_PA_chymotrypsin"/>
</dbReference>
<dbReference type="GO" id="GO:0006508">
    <property type="term" value="P:proteolysis"/>
    <property type="evidence" value="ECO:0007669"/>
    <property type="project" value="InterPro"/>
</dbReference>
<dbReference type="WBParaSite" id="L893_g30914.t1">
    <property type="protein sequence ID" value="L893_g30914.t1"/>
    <property type="gene ID" value="L893_g30914"/>
</dbReference>
<dbReference type="SUPFAM" id="SSF50494">
    <property type="entry name" value="Trypsin-like serine proteases"/>
    <property type="match status" value="1"/>
</dbReference>
<evidence type="ECO:0000313" key="3">
    <source>
        <dbReference type="WBParaSite" id="L893_g30914.t1"/>
    </source>
</evidence>
<sequence length="317" mass="35075">MRLEHIFDHGVAMDIFGALKWARSEVVKTTTDMYTKLCCSQSYGSFERCGVCAAIYVEHGDIAEHGQFPFIGWIHPGFEDEPVPLVIEAHNFRCVATLISPLYALTHVNCARQMKPNDSVVYYDVIYKEDKDEANAQKAVVLGVINLSASMDPRIGDIYDLALIEVADVFGYTGILNRLESPYPALPIRIAAGDPFLTNTQYTAYTIGYGKSAVRDTLTYHRTAFHSDDVCQLIWKKFYDGTICATAADGSSLLRREDDGAALVVVKDNVVKDNGPTLVGIGFVNIDWYGESLTGYIRVSNFCDQIAKYTSGAVVCE</sequence>
<dbReference type="Gene3D" id="2.40.10.10">
    <property type="entry name" value="Trypsin-like serine proteases"/>
    <property type="match status" value="1"/>
</dbReference>